<evidence type="ECO:0000313" key="1">
    <source>
        <dbReference type="EMBL" id="KAF2273340.1"/>
    </source>
</evidence>
<accession>A0A6A6J9S1</accession>
<name>A0A6A6J9S1_WESOR</name>
<dbReference type="Proteomes" id="UP000800097">
    <property type="component" value="Unassembled WGS sequence"/>
</dbReference>
<gene>
    <name evidence="1" type="ORF">EI97DRAFT_445071</name>
</gene>
<sequence>MDGGTQLRGSRVHHNNRGMLSLKSSWRMNAECQLFCHAGDADAGRRRRRSHTLVVAALVRRSTSLFYSVAPRTWPYTMRNQVIKSTDKEREHLGFLLCGNNNQRENERGTMRCDAMRNASWSRPQLGFPSTPDIVLQTSSLLFAFASTLPRAPSVSSHLCLRHSTLPPTDYDHHQSETNCSPLPFIFTLSLALSSSQNNTYFVNTRLSSVIYPPPLLLAFTHEAILSYQPAKNDSPLNSMYIHRQ</sequence>
<dbReference type="GeneID" id="54553118"/>
<dbReference type="EMBL" id="ML986511">
    <property type="protein sequence ID" value="KAF2273340.1"/>
    <property type="molecule type" value="Genomic_DNA"/>
</dbReference>
<keyword evidence="2" id="KW-1185">Reference proteome</keyword>
<protein>
    <submittedName>
        <fullName evidence="1">Uncharacterized protein</fullName>
    </submittedName>
</protein>
<dbReference type="AlphaFoldDB" id="A0A6A6J9S1"/>
<evidence type="ECO:0000313" key="2">
    <source>
        <dbReference type="Proteomes" id="UP000800097"/>
    </source>
</evidence>
<proteinExistence type="predicted"/>
<organism evidence="1 2">
    <name type="scientific">Westerdykella ornata</name>
    <dbReference type="NCBI Taxonomy" id="318751"/>
    <lineage>
        <taxon>Eukaryota</taxon>
        <taxon>Fungi</taxon>
        <taxon>Dikarya</taxon>
        <taxon>Ascomycota</taxon>
        <taxon>Pezizomycotina</taxon>
        <taxon>Dothideomycetes</taxon>
        <taxon>Pleosporomycetidae</taxon>
        <taxon>Pleosporales</taxon>
        <taxon>Sporormiaceae</taxon>
        <taxon>Westerdykella</taxon>
    </lineage>
</organism>
<dbReference type="RefSeq" id="XP_033650879.1">
    <property type="nucleotide sequence ID" value="XM_033799943.1"/>
</dbReference>
<reference evidence="1" key="1">
    <citation type="journal article" date="2020" name="Stud. Mycol.">
        <title>101 Dothideomycetes genomes: a test case for predicting lifestyles and emergence of pathogens.</title>
        <authorList>
            <person name="Haridas S."/>
            <person name="Albert R."/>
            <person name="Binder M."/>
            <person name="Bloem J."/>
            <person name="Labutti K."/>
            <person name="Salamov A."/>
            <person name="Andreopoulos B."/>
            <person name="Baker S."/>
            <person name="Barry K."/>
            <person name="Bills G."/>
            <person name="Bluhm B."/>
            <person name="Cannon C."/>
            <person name="Castanera R."/>
            <person name="Culley D."/>
            <person name="Daum C."/>
            <person name="Ezra D."/>
            <person name="Gonzalez J."/>
            <person name="Henrissat B."/>
            <person name="Kuo A."/>
            <person name="Liang C."/>
            <person name="Lipzen A."/>
            <person name="Lutzoni F."/>
            <person name="Magnuson J."/>
            <person name="Mondo S."/>
            <person name="Nolan M."/>
            <person name="Ohm R."/>
            <person name="Pangilinan J."/>
            <person name="Park H.-J."/>
            <person name="Ramirez L."/>
            <person name="Alfaro M."/>
            <person name="Sun H."/>
            <person name="Tritt A."/>
            <person name="Yoshinaga Y."/>
            <person name="Zwiers L.-H."/>
            <person name="Turgeon B."/>
            <person name="Goodwin S."/>
            <person name="Spatafora J."/>
            <person name="Crous P."/>
            <person name="Grigoriev I."/>
        </authorList>
    </citation>
    <scope>NUCLEOTIDE SEQUENCE</scope>
    <source>
        <strain evidence="1">CBS 379.55</strain>
    </source>
</reference>